<dbReference type="SUPFAM" id="SSF50346">
    <property type="entry name" value="PRC-barrel domain"/>
    <property type="match status" value="2"/>
</dbReference>
<dbReference type="PANTHER" id="PTHR36505:SF1">
    <property type="entry name" value="BLR1072 PROTEIN"/>
    <property type="match status" value="1"/>
</dbReference>
<sequence>MIRNLLATTAIATLITTGAVAQTTQPTDPAATDQQPVEMTIRAEGHLASNIIDEAVYSSTGEDAQNIGSVRDLVLDQEGKIEAIVVGVGGFLGIGQKEVALQYDLIQWEEQPDGERRLVVETTEDALRAQPEFDRAAYRPMPADADVAETKPATKEDLAAAPPPDEGAQDTAGTDDTAMAPADEQTGDTAATAPTDEQAGETTAATPADEQAGDDQTATAEDRQDRPAEDTAAMTEERLADETDPTQTGAVDRSQLQNAQPDQIRAENLTGTTVYGANEENVGEIGDVVLTPEGEVDAIIVDVGGFLGIGQKEVAIGMDNLAFMTDENGDLYLYTDFTQQELEAQPEYNESTYAEQRDEMRLLNQ</sequence>
<dbReference type="InterPro" id="IPR011033">
    <property type="entry name" value="PRC_barrel-like_sf"/>
</dbReference>
<feature type="compositionally biased region" description="Polar residues" evidence="1">
    <location>
        <begin position="245"/>
        <end position="261"/>
    </location>
</feature>
<feature type="domain" description="PRC-barrel" evidence="3">
    <location>
        <begin position="46"/>
        <end position="126"/>
    </location>
</feature>
<comment type="caution">
    <text evidence="4">The sequence shown here is derived from an EMBL/GenBank/DDBJ whole genome shotgun (WGS) entry which is preliminary data.</text>
</comment>
<keyword evidence="2" id="KW-0732">Signal</keyword>
<name>A0ABT2LS37_9HYPH</name>
<feature type="region of interest" description="Disordered" evidence="1">
    <location>
        <begin position="148"/>
        <end position="262"/>
    </location>
</feature>
<dbReference type="PANTHER" id="PTHR36505">
    <property type="entry name" value="BLR1072 PROTEIN"/>
    <property type="match status" value="1"/>
</dbReference>
<feature type="compositionally biased region" description="Basic and acidic residues" evidence="1">
    <location>
        <begin position="148"/>
        <end position="158"/>
    </location>
</feature>
<dbReference type="Pfam" id="PF05239">
    <property type="entry name" value="PRC"/>
    <property type="match status" value="2"/>
</dbReference>
<dbReference type="EMBL" id="JAOCZP010000007">
    <property type="protein sequence ID" value="MCT7377350.1"/>
    <property type="molecule type" value="Genomic_DNA"/>
</dbReference>
<gene>
    <name evidence="4" type="ORF">N5A92_20235</name>
</gene>
<dbReference type="RefSeq" id="WP_260905823.1">
    <property type="nucleotide sequence ID" value="NZ_JAOCZP010000007.1"/>
</dbReference>
<proteinExistence type="predicted"/>
<reference evidence="4 5" key="1">
    <citation type="submission" date="2022-09" db="EMBL/GenBank/DDBJ databases">
        <title>Chelativorans salina sp. nov., a novel slightly halophilic bacterium isolated from a saline lake sediment enrichment.</title>
        <authorList>
            <person name="Gao L."/>
            <person name="Fang B.-Z."/>
            <person name="Li W.-J."/>
        </authorList>
    </citation>
    <scope>NUCLEOTIDE SEQUENCE [LARGE SCALE GENOMIC DNA]</scope>
    <source>
        <strain evidence="4 5">EGI FJ00035</strain>
    </source>
</reference>
<dbReference type="Gene3D" id="2.30.30.240">
    <property type="entry name" value="PRC-barrel domain"/>
    <property type="match status" value="2"/>
</dbReference>
<protein>
    <submittedName>
        <fullName evidence="4">PRC-barrel domain-containing protein</fullName>
    </submittedName>
</protein>
<accession>A0ABT2LS37</accession>
<keyword evidence="5" id="KW-1185">Reference proteome</keyword>
<feature type="chain" id="PRO_5046270770" evidence="2">
    <location>
        <begin position="22"/>
        <end position="365"/>
    </location>
</feature>
<dbReference type="InterPro" id="IPR027275">
    <property type="entry name" value="PRC-brl_dom"/>
</dbReference>
<organism evidence="4 5">
    <name type="scientific">Chelativorans salis</name>
    <dbReference type="NCBI Taxonomy" id="2978478"/>
    <lineage>
        <taxon>Bacteria</taxon>
        <taxon>Pseudomonadati</taxon>
        <taxon>Pseudomonadota</taxon>
        <taxon>Alphaproteobacteria</taxon>
        <taxon>Hyphomicrobiales</taxon>
        <taxon>Phyllobacteriaceae</taxon>
        <taxon>Chelativorans</taxon>
    </lineage>
</organism>
<evidence type="ECO:0000313" key="5">
    <source>
        <dbReference type="Proteomes" id="UP001320831"/>
    </source>
</evidence>
<evidence type="ECO:0000313" key="4">
    <source>
        <dbReference type="EMBL" id="MCT7377350.1"/>
    </source>
</evidence>
<feature type="signal peptide" evidence="2">
    <location>
        <begin position="1"/>
        <end position="21"/>
    </location>
</feature>
<feature type="domain" description="PRC-barrel" evidence="3">
    <location>
        <begin position="262"/>
        <end position="323"/>
    </location>
</feature>
<evidence type="ECO:0000256" key="1">
    <source>
        <dbReference type="SAM" id="MobiDB-lite"/>
    </source>
</evidence>
<evidence type="ECO:0000256" key="2">
    <source>
        <dbReference type="SAM" id="SignalP"/>
    </source>
</evidence>
<evidence type="ECO:0000259" key="3">
    <source>
        <dbReference type="Pfam" id="PF05239"/>
    </source>
</evidence>
<feature type="compositionally biased region" description="Basic and acidic residues" evidence="1">
    <location>
        <begin position="220"/>
        <end position="241"/>
    </location>
</feature>
<dbReference type="Proteomes" id="UP001320831">
    <property type="component" value="Unassembled WGS sequence"/>
</dbReference>